<evidence type="ECO:0000313" key="2">
    <source>
        <dbReference type="Proteomes" id="UP000191612"/>
    </source>
</evidence>
<protein>
    <recommendedName>
        <fullName evidence="3">Transcription factor domain-containing protein</fullName>
    </recommendedName>
</protein>
<accession>A0A1V6QEE8</accession>
<evidence type="ECO:0000313" key="1">
    <source>
        <dbReference type="EMBL" id="OQD87367.1"/>
    </source>
</evidence>
<evidence type="ECO:0008006" key="3">
    <source>
        <dbReference type="Google" id="ProtNLM"/>
    </source>
</evidence>
<reference evidence="2" key="1">
    <citation type="journal article" date="2017" name="Nat. Microbiol.">
        <title>Global analysis of biosynthetic gene clusters reveals vast potential of secondary metabolite production in Penicillium species.</title>
        <authorList>
            <person name="Nielsen J.C."/>
            <person name="Grijseels S."/>
            <person name="Prigent S."/>
            <person name="Ji B."/>
            <person name="Dainat J."/>
            <person name="Nielsen K.F."/>
            <person name="Frisvad J.C."/>
            <person name="Workman M."/>
            <person name="Nielsen J."/>
        </authorList>
    </citation>
    <scope>NUCLEOTIDE SEQUENCE [LARGE SCALE GENOMIC DNA]</scope>
    <source>
        <strain evidence="2">IBT 29525</strain>
    </source>
</reference>
<dbReference type="EMBL" id="MDYO01000079">
    <property type="protein sequence ID" value="OQD87367.1"/>
    <property type="molecule type" value="Genomic_DNA"/>
</dbReference>
<gene>
    <name evidence="1" type="ORF">PENSOL_c079G10129</name>
</gene>
<sequence length="390" mass="44512">MAVPRCYRCKVRSLECQYQHTSPISGENNVSPGLGQQPFPNLVDFEAFSGNSGLRYNMADEMPTGIDFACEDTPMENMLPPFPDYNLDWQEVMENMQDFAVPDQLRLNDSPSRSVLAGEIYQARIIYSVKQMKALPGVFVSEGRTSFIHKHLYEPYTPRAIQDVLGVCALYDRKTESNQDLVYRIISQLADRLVSRFATVPVLEQLASVQALTLLQIIRLFDGDIRQRADAERTEPLFIAWIRQLQHRSQQILGTKADITCPSSSSRTVSWQDWLFAESVRRTIIVGYTLQGLYCFLKNGWDDSHHEFENLSFYAQNTLWAATSESQWHSGLQRCNPIPVRFSSWDEDISVAKPVDIEDLGMMMMVLIKGIDHCSLWAGDHYAERFGLVS</sequence>
<organism evidence="1 2">
    <name type="scientific">Penicillium solitum</name>
    <dbReference type="NCBI Taxonomy" id="60172"/>
    <lineage>
        <taxon>Eukaryota</taxon>
        <taxon>Fungi</taxon>
        <taxon>Dikarya</taxon>
        <taxon>Ascomycota</taxon>
        <taxon>Pezizomycotina</taxon>
        <taxon>Eurotiomycetes</taxon>
        <taxon>Eurotiomycetidae</taxon>
        <taxon>Eurotiales</taxon>
        <taxon>Aspergillaceae</taxon>
        <taxon>Penicillium</taxon>
    </lineage>
</organism>
<comment type="caution">
    <text evidence="1">The sequence shown here is derived from an EMBL/GenBank/DDBJ whole genome shotgun (WGS) entry which is preliminary data.</text>
</comment>
<name>A0A1V6QEE8_9EURO</name>
<dbReference type="STRING" id="60172.A0A1V6QEE8"/>
<dbReference type="Proteomes" id="UP000191612">
    <property type="component" value="Unassembled WGS sequence"/>
</dbReference>
<proteinExistence type="predicted"/>
<keyword evidence="2" id="KW-1185">Reference proteome</keyword>
<dbReference type="AlphaFoldDB" id="A0A1V6QEE8"/>